<feature type="region of interest" description="Disordered" evidence="5">
    <location>
        <begin position="879"/>
        <end position="1020"/>
    </location>
</feature>
<feature type="compositionally biased region" description="Pro residues" evidence="5">
    <location>
        <begin position="893"/>
        <end position="906"/>
    </location>
</feature>
<dbReference type="PROSITE" id="PS50172">
    <property type="entry name" value="BRCT"/>
    <property type="match status" value="1"/>
</dbReference>
<feature type="compositionally biased region" description="Low complexity" evidence="5">
    <location>
        <begin position="299"/>
        <end position="312"/>
    </location>
</feature>
<feature type="compositionally biased region" description="Low complexity" evidence="5">
    <location>
        <begin position="584"/>
        <end position="595"/>
    </location>
</feature>
<dbReference type="InterPro" id="IPR029398">
    <property type="entry name" value="PolB_thumb"/>
</dbReference>
<keyword evidence="4" id="KW-0235">DNA replication</keyword>
<dbReference type="InterPro" id="IPR002054">
    <property type="entry name" value="DNA-dir_DNA_pol_X"/>
</dbReference>
<keyword evidence="1" id="KW-0237">DNA synthesis</keyword>
<dbReference type="SUPFAM" id="SSF81301">
    <property type="entry name" value="Nucleotidyltransferase"/>
    <property type="match status" value="1"/>
</dbReference>
<dbReference type="Pfam" id="PF10391">
    <property type="entry name" value="DNA_pol_lambd_f"/>
    <property type="match status" value="1"/>
</dbReference>
<keyword evidence="3" id="KW-0548">Nucleotidyltransferase</keyword>
<keyword evidence="2" id="KW-0808">Transferase</keyword>
<keyword evidence="8" id="KW-1185">Reference proteome</keyword>
<dbReference type="EMBL" id="BRXU01000004">
    <property type="protein sequence ID" value="GLC51538.1"/>
    <property type="molecule type" value="Genomic_DNA"/>
</dbReference>
<organism evidence="7 8">
    <name type="scientific">Pleodorina starrii</name>
    <dbReference type="NCBI Taxonomy" id="330485"/>
    <lineage>
        <taxon>Eukaryota</taxon>
        <taxon>Viridiplantae</taxon>
        <taxon>Chlorophyta</taxon>
        <taxon>core chlorophytes</taxon>
        <taxon>Chlorophyceae</taxon>
        <taxon>CS clade</taxon>
        <taxon>Chlamydomonadales</taxon>
        <taxon>Volvocaceae</taxon>
        <taxon>Pleodorina</taxon>
    </lineage>
</organism>
<feature type="region of interest" description="Disordered" evidence="5">
    <location>
        <begin position="129"/>
        <end position="164"/>
    </location>
</feature>
<dbReference type="InterPro" id="IPR037160">
    <property type="entry name" value="DNA_Pol_thumb_sf"/>
</dbReference>
<evidence type="ECO:0000256" key="5">
    <source>
        <dbReference type="SAM" id="MobiDB-lite"/>
    </source>
</evidence>
<dbReference type="PRINTS" id="PR00869">
    <property type="entry name" value="DNAPOLX"/>
</dbReference>
<dbReference type="InterPro" id="IPR043519">
    <property type="entry name" value="NT_sf"/>
</dbReference>
<evidence type="ECO:0000259" key="6">
    <source>
        <dbReference type="PROSITE" id="PS50172"/>
    </source>
</evidence>
<evidence type="ECO:0000313" key="7">
    <source>
        <dbReference type="EMBL" id="GLC51538.1"/>
    </source>
</evidence>
<dbReference type="SMART" id="SM00292">
    <property type="entry name" value="BRCT"/>
    <property type="match status" value="1"/>
</dbReference>
<dbReference type="PANTHER" id="PTHR11276">
    <property type="entry name" value="DNA POLYMERASE TYPE-X FAMILY MEMBER"/>
    <property type="match status" value="1"/>
</dbReference>
<reference evidence="7 8" key="1">
    <citation type="journal article" date="2023" name="Commun. Biol.">
        <title>Reorganization of the ancestral sex-determining regions during the evolution of trioecy in Pleodorina starrii.</title>
        <authorList>
            <person name="Takahashi K."/>
            <person name="Suzuki S."/>
            <person name="Kawai-Toyooka H."/>
            <person name="Yamamoto K."/>
            <person name="Hamaji T."/>
            <person name="Ootsuki R."/>
            <person name="Yamaguchi H."/>
            <person name="Kawachi M."/>
            <person name="Higashiyama T."/>
            <person name="Nozaki H."/>
        </authorList>
    </citation>
    <scope>NUCLEOTIDE SEQUENCE [LARGE SCALE GENOMIC DNA]</scope>
    <source>
        <strain evidence="7 8">NIES-4479</strain>
    </source>
</reference>
<feature type="compositionally biased region" description="Gly residues" evidence="5">
    <location>
        <begin position="1120"/>
        <end position="1130"/>
    </location>
</feature>
<feature type="domain" description="BRCT" evidence="6">
    <location>
        <begin position="766"/>
        <end position="869"/>
    </location>
</feature>
<name>A0A9W6EZY1_9CHLO</name>
<gene>
    <name evidence="7" type="primary">PLEST004847</name>
    <name evidence="7" type="ORF">PLESTB_000513200</name>
</gene>
<feature type="compositionally biased region" description="Low complexity" evidence="5">
    <location>
        <begin position="971"/>
        <end position="983"/>
    </location>
</feature>
<dbReference type="Proteomes" id="UP001165080">
    <property type="component" value="Unassembled WGS sequence"/>
</dbReference>
<sequence length="1679" mass="172159">MELYNLENGRVLLLTPGTATTVGRGPDSGISSTAVSRSHCTVSYALINSCDSSGAQGTASQAREPEVLLTVLHAAGAAVIRGAQARQLGLDPLLLLPARASCQLYPGDKVYLERKDARLASGLELRRVHGSHGNEERGGEASGAPPILEPSAQARTPAPAPPPAPAPAVLHVPWVAPPACVAQEPLPAPLPPQQPVAAQAAPSPAPPPPTRCPDGAAGGPGKAPEADQGAVQLVGEGQLQQQGQAGATAPDGAADALDGAGDAMALTPKRQRLTPPLHEPQTAACCPPSSAAPTPPRSSTPEPAAALAAAAQSPPPPSAAGESALETAVRTTAHGGASAAVLTAAPPPVKSPRAALELTSMPQSAAGAGHEHQHPPPPPLQQQLQVQPLSELREGHAAPSDLPSSAAPKAAAAAAAAVGPEPPHRKRRRSASPLQAEEPPVAEPASGPAGAGTAAAAAAPATRPPPVAAFQGLPTQAAEVSERVPPAAGPQPGGEPPAMAAVGGSGLPAATALPEGTPSAPPELRGGRQEGGAAAPAPAGPEDLAAAAPAETHGSVHSGGAQKDEGPAVVPVEAPSQRKSKLVGGLPLELQQQQQGEEEELGVRAEVLREGELLGEGRRSESRQPSELQQQQQGEQQEQEQEQQQQQQGEPMPPPPPQQQQQADPQRPTVASQMEPRSDPAAPSPRQGGPHAPPLAAEHRASGPVLAEPVPAAAAAAAVAAAPAPALTDLAASRDGAATATAAAPSTHGGIGVCGRPRAGGGTGGGSGGIFRGCRFVFWARSQARDVLVRVKQAGGQEQYSLGPGTTHVVARYDITAEEASRLLRASDLEYDTAAASSYLPPGILFVTPQYLRHCLAKGQRVNPDPDPAAGHLISLAIKPPTAPPARTASHPPSAPQPPPPSPPPPQKRRDATGAAAPPATTSPRQRQQEAAQRAESPSSRRTTQGHGEAAAGAEGGPAAQQHPHQPPLTAPLDRSPGGAAAAAPPPPPAEQEGRLGAVVAAAAAGGSGGGDRVLPGPDEVCARPEEWGVGNRWIEPWDPEAAARTCMLILTHWAKHSYQSEADPTSPGTLRVAGAGGAGESVGDVALGRRRRRRSSSGSSGTETSEEEGQGRVTDGGSRDAGGGGGGGDVASAGAAAERINGVCSHRCCAARPFCILSELKRTRDLYMGREDQFRIKAVDRAMGILVRLTRPLDTPHQVTEILATGRFHRNDTYEQNEKRMTMMRFMQVWGCGESTARSWWTAGARSLDNVRQRADLTVQQRLGLRHFDDFQLRIPRAEVDEVVAVVRQTTIDALRALTQLPDAALLDRLHVRPMGSFVRGSTSSSDVDFIIAPSPQADPRVSPYALLVSIVERLEAGGYLDPESARLIETRQDHFRSPHKPPPVRPAQLLTHGSADTAPSGAESGAEGGPETAGGSGGARGRRPGGHKSPRSPGTVAAARSSGTVESATWLGVWHSPSSGRYRRIDIKCYTRRLLATAVCYFSSGMDFNRALRYWAGAPTPQVRELARRVHPRADAFRLSDKELAVVERRGAPPQGGVVDVILATVPCSNETDIFQALGLDYVPPHMRDITRVEGMEQAEANTVADDYVDDNPPNFDRAPDDQQPAGHAEAAATAAQAAAVPGPAVAVAAPDGVAAGAPGPSGVQAAAARAGTGGTGLEAAAAAAHTAAVPGLEVLD</sequence>
<feature type="compositionally biased region" description="Low complexity" evidence="5">
    <location>
        <begin position="222"/>
        <end position="266"/>
    </location>
</feature>
<accession>A0A9W6EZY1</accession>
<dbReference type="Gene3D" id="3.30.210.10">
    <property type="entry name" value="DNA polymerase, thumb domain"/>
    <property type="match status" value="1"/>
</dbReference>
<feature type="compositionally biased region" description="Low complexity" evidence="5">
    <location>
        <begin position="531"/>
        <end position="551"/>
    </location>
</feature>
<comment type="caution">
    <text evidence="7">The sequence shown here is derived from an EMBL/GenBank/DDBJ whole genome shotgun (WGS) entry which is preliminary data.</text>
</comment>
<dbReference type="Pfam" id="PF14792">
    <property type="entry name" value="DNA_pol_B_palm"/>
    <property type="match status" value="1"/>
</dbReference>
<feature type="compositionally biased region" description="Low complexity" evidence="5">
    <location>
        <begin position="625"/>
        <end position="650"/>
    </location>
</feature>
<feature type="region of interest" description="Disordered" evidence="5">
    <location>
        <begin position="1059"/>
        <end position="1132"/>
    </location>
</feature>
<evidence type="ECO:0000313" key="8">
    <source>
        <dbReference type="Proteomes" id="UP001165080"/>
    </source>
</evidence>
<proteinExistence type="predicted"/>
<dbReference type="SMART" id="SM00483">
    <property type="entry name" value="POLXc"/>
    <property type="match status" value="1"/>
</dbReference>
<dbReference type="GO" id="GO:0005634">
    <property type="term" value="C:nucleus"/>
    <property type="evidence" value="ECO:0007669"/>
    <property type="project" value="TreeGrafter"/>
</dbReference>
<protein>
    <recommendedName>
        <fullName evidence="6">BRCT domain-containing protein</fullName>
    </recommendedName>
</protein>
<feature type="compositionally biased region" description="Basic and acidic residues" evidence="5">
    <location>
        <begin position="129"/>
        <end position="139"/>
    </location>
</feature>
<feature type="compositionally biased region" description="Low complexity" evidence="5">
    <location>
        <begin position="282"/>
        <end position="292"/>
    </location>
</feature>
<dbReference type="InterPro" id="IPR022312">
    <property type="entry name" value="DNA_pol_X"/>
</dbReference>
<dbReference type="InterPro" id="IPR028207">
    <property type="entry name" value="DNA_pol_B_palm_palm"/>
</dbReference>
<dbReference type="InterPro" id="IPR036420">
    <property type="entry name" value="BRCT_dom_sf"/>
</dbReference>
<dbReference type="PANTHER" id="PTHR11276:SF28">
    <property type="entry name" value="DNA POLYMERASE LAMBDA"/>
    <property type="match status" value="1"/>
</dbReference>
<dbReference type="SUPFAM" id="SSF81585">
    <property type="entry name" value="PsbU/PolX domain-like"/>
    <property type="match status" value="1"/>
</dbReference>
<feature type="compositionally biased region" description="Basic residues" evidence="5">
    <location>
        <begin position="1422"/>
        <end position="1432"/>
    </location>
</feature>
<evidence type="ECO:0000256" key="4">
    <source>
        <dbReference type="ARBA" id="ARBA00022705"/>
    </source>
</evidence>
<feature type="compositionally biased region" description="Basic and acidic residues" evidence="5">
    <location>
        <begin position="601"/>
        <end position="624"/>
    </location>
</feature>
<dbReference type="GO" id="GO:0006303">
    <property type="term" value="P:double-strand break repair via nonhomologous end joining"/>
    <property type="evidence" value="ECO:0007669"/>
    <property type="project" value="TreeGrafter"/>
</dbReference>
<dbReference type="GO" id="GO:0003677">
    <property type="term" value="F:DNA binding"/>
    <property type="evidence" value="ECO:0007669"/>
    <property type="project" value="InterPro"/>
</dbReference>
<dbReference type="InterPro" id="IPR018944">
    <property type="entry name" value="DNA_pol_lambd_fingers_domain"/>
</dbReference>
<feature type="compositionally biased region" description="Polar residues" evidence="5">
    <location>
        <begin position="1059"/>
        <end position="1069"/>
    </location>
</feature>
<dbReference type="GO" id="GO:0003887">
    <property type="term" value="F:DNA-directed DNA polymerase activity"/>
    <property type="evidence" value="ECO:0007669"/>
    <property type="project" value="InterPro"/>
</dbReference>
<dbReference type="SUPFAM" id="SSF52113">
    <property type="entry name" value="BRCT domain"/>
    <property type="match status" value="1"/>
</dbReference>
<dbReference type="Gene3D" id="3.30.460.10">
    <property type="entry name" value="Beta Polymerase, domain 2"/>
    <property type="match status" value="1"/>
</dbReference>
<evidence type="ECO:0000256" key="2">
    <source>
        <dbReference type="ARBA" id="ARBA00022679"/>
    </source>
</evidence>
<feature type="compositionally biased region" description="Low complexity" evidence="5">
    <location>
        <begin position="397"/>
        <end position="417"/>
    </location>
</feature>
<evidence type="ECO:0000256" key="3">
    <source>
        <dbReference type="ARBA" id="ARBA00022695"/>
    </source>
</evidence>
<dbReference type="Gene3D" id="3.40.50.10190">
    <property type="entry name" value="BRCT domain"/>
    <property type="match status" value="1"/>
</dbReference>
<feature type="region of interest" description="Disordered" evidence="5">
    <location>
        <begin position="1376"/>
        <end position="1444"/>
    </location>
</feature>
<feature type="compositionally biased region" description="Low complexity" evidence="5">
    <location>
        <begin position="913"/>
        <end position="964"/>
    </location>
</feature>
<feature type="compositionally biased region" description="Low complexity" evidence="5">
    <location>
        <begin position="436"/>
        <end position="461"/>
    </location>
</feature>
<evidence type="ECO:0000256" key="1">
    <source>
        <dbReference type="ARBA" id="ARBA00022634"/>
    </source>
</evidence>
<dbReference type="Pfam" id="PF14791">
    <property type="entry name" value="DNA_pol_B_thumb"/>
    <property type="match status" value="1"/>
</dbReference>
<feature type="region of interest" description="Disordered" evidence="5">
    <location>
        <begin position="185"/>
        <end position="701"/>
    </location>
</feature>
<dbReference type="InterPro" id="IPR001357">
    <property type="entry name" value="BRCT_dom"/>
</dbReference>
<feature type="compositionally biased region" description="Gly residues" evidence="5">
    <location>
        <begin position="1408"/>
        <end position="1421"/>
    </location>
</feature>
<dbReference type="Gene3D" id="1.10.150.20">
    <property type="entry name" value="5' to 3' exonuclease, C-terminal subdomain"/>
    <property type="match status" value="1"/>
</dbReference>
<feature type="region of interest" description="Disordered" evidence="5">
    <location>
        <begin position="1588"/>
        <end position="1610"/>
    </location>
</feature>